<accession>A0ACC0M5L2</accession>
<name>A0ACC0M5L2_RHOML</name>
<dbReference type="EMBL" id="CM046397">
    <property type="protein sequence ID" value="KAI8536167.1"/>
    <property type="molecule type" value="Genomic_DNA"/>
</dbReference>
<reference evidence="1" key="1">
    <citation type="submission" date="2022-02" db="EMBL/GenBank/DDBJ databases">
        <title>Plant Genome Project.</title>
        <authorList>
            <person name="Zhang R.-G."/>
        </authorList>
    </citation>
    <scope>NUCLEOTIDE SEQUENCE</scope>
    <source>
        <strain evidence="1">AT1</strain>
    </source>
</reference>
<evidence type="ECO:0000313" key="1">
    <source>
        <dbReference type="EMBL" id="KAI8536167.1"/>
    </source>
</evidence>
<protein>
    <submittedName>
        <fullName evidence="1">Uncharacterized protein</fullName>
    </submittedName>
</protein>
<dbReference type="Proteomes" id="UP001062846">
    <property type="component" value="Chromosome 10"/>
</dbReference>
<gene>
    <name evidence="1" type="ORF">RHMOL_Rhmol10G0235400</name>
</gene>
<evidence type="ECO:0000313" key="2">
    <source>
        <dbReference type="Proteomes" id="UP001062846"/>
    </source>
</evidence>
<keyword evidence="2" id="KW-1185">Reference proteome</keyword>
<organism evidence="1 2">
    <name type="scientific">Rhododendron molle</name>
    <name type="common">Chinese azalea</name>
    <name type="synonym">Azalea mollis</name>
    <dbReference type="NCBI Taxonomy" id="49168"/>
    <lineage>
        <taxon>Eukaryota</taxon>
        <taxon>Viridiplantae</taxon>
        <taxon>Streptophyta</taxon>
        <taxon>Embryophyta</taxon>
        <taxon>Tracheophyta</taxon>
        <taxon>Spermatophyta</taxon>
        <taxon>Magnoliopsida</taxon>
        <taxon>eudicotyledons</taxon>
        <taxon>Gunneridae</taxon>
        <taxon>Pentapetalae</taxon>
        <taxon>asterids</taxon>
        <taxon>Ericales</taxon>
        <taxon>Ericaceae</taxon>
        <taxon>Ericoideae</taxon>
        <taxon>Rhodoreae</taxon>
        <taxon>Rhododendron</taxon>
    </lineage>
</organism>
<comment type="caution">
    <text evidence="1">The sequence shown here is derived from an EMBL/GenBank/DDBJ whole genome shotgun (WGS) entry which is preliminary data.</text>
</comment>
<sequence length="286" mass="31313">MLYGSSLDSVGPLCTRTGRDMAHAAQKSLLKGLGQKTLVPHNSDGSTSDVDKQQALSPVEEDRAMKKQKKEDDNDVNQEQQKDPWMNLPPFQFATWRKLTEKEWKDYNKCLEQSEGFDCGDVPDNILDLPVAPLSLDDPDTMKDLQMYSIFALEKCTELKAEDIAGSGSPPLNFRAKVHSLKGRETVEFCEPELSGDRWLVVAFSGDRGLNNGVCNGRGGCSVLFSLFASGGFPLSGFVPGLGFPRSGVSGGGRISRWLSLRCGGVWRIKAGAWLWCLGSILSFGE</sequence>
<proteinExistence type="predicted"/>